<dbReference type="InterPro" id="IPR002327">
    <property type="entry name" value="Cyt_c_1A/1B"/>
</dbReference>
<reference evidence="9" key="1">
    <citation type="submission" date="2005-08" db="EMBL/GenBank/DDBJ databases">
        <title>Complete sequence of Dechloromonas aromatica RCB.</title>
        <authorList>
            <person name="Salinero K.K."/>
            <person name="Copeland A."/>
            <person name="Lucas S."/>
            <person name="Lapidus A."/>
            <person name="Barry K."/>
            <person name="Detter J.C."/>
            <person name="Glavina T."/>
            <person name="Hammon N."/>
            <person name="Israni S."/>
            <person name="Pitluck S."/>
            <person name="Di Bartolo G."/>
            <person name="Trong S."/>
            <person name="Schmutz J."/>
            <person name="Larimer F."/>
            <person name="Land M."/>
            <person name="Ivanova N."/>
            <person name="Richardson P."/>
        </authorList>
    </citation>
    <scope>NUCLEOTIDE SEQUENCE</scope>
    <source>
        <strain evidence="9">RCB</strain>
    </source>
</reference>
<evidence type="ECO:0000256" key="3">
    <source>
        <dbReference type="ARBA" id="ARBA00022723"/>
    </source>
</evidence>
<feature type="domain" description="Cytochrome c" evidence="8">
    <location>
        <begin position="25"/>
        <end position="126"/>
    </location>
</feature>
<organism evidence="9">
    <name type="scientific">Dechloromonas aromatica (strain RCB)</name>
    <dbReference type="NCBI Taxonomy" id="159087"/>
    <lineage>
        <taxon>Bacteria</taxon>
        <taxon>Pseudomonadati</taxon>
        <taxon>Pseudomonadota</taxon>
        <taxon>Betaproteobacteria</taxon>
        <taxon>Rhodocyclales</taxon>
        <taxon>Azonexaceae</taxon>
        <taxon>Dechloromonas</taxon>
    </lineage>
</organism>
<dbReference type="PRINTS" id="PR00604">
    <property type="entry name" value="CYTCHRMECIAB"/>
</dbReference>
<accession>Q47FP8</accession>
<dbReference type="GO" id="GO:0020037">
    <property type="term" value="F:heme binding"/>
    <property type="evidence" value="ECO:0007669"/>
    <property type="project" value="InterPro"/>
</dbReference>
<dbReference type="Pfam" id="PF00034">
    <property type="entry name" value="Cytochrom_C"/>
    <property type="match status" value="1"/>
</dbReference>
<sequence length="126" mass="13214">MKKQQTAFVLCLLAMLSGSQAWAAGDAKKGADVFAEECGDCHSTVAGKNKKGPSLNGVFSRKAGSVADFSGYSDAMKQSGITWNPEKIDAYITQPKKVVAGGKMKYDGLGDAAARGDVIAYLMSVK</sequence>
<feature type="signal peptide" evidence="7">
    <location>
        <begin position="1"/>
        <end position="23"/>
    </location>
</feature>
<dbReference type="SUPFAM" id="SSF46626">
    <property type="entry name" value="Cytochrome c"/>
    <property type="match status" value="1"/>
</dbReference>
<proteinExistence type="predicted"/>
<evidence type="ECO:0000256" key="7">
    <source>
        <dbReference type="SAM" id="SignalP"/>
    </source>
</evidence>
<evidence type="ECO:0000256" key="5">
    <source>
        <dbReference type="ARBA" id="ARBA00023004"/>
    </source>
</evidence>
<dbReference type="Gene3D" id="1.10.760.10">
    <property type="entry name" value="Cytochrome c-like domain"/>
    <property type="match status" value="1"/>
</dbReference>
<dbReference type="InterPro" id="IPR009056">
    <property type="entry name" value="Cyt_c-like_dom"/>
</dbReference>
<dbReference type="PROSITE" id="PS51007">
    <property type="entry name" value="CYTC"/>
    <property type="match status" value="1"/>
</dbReference>
<dbReference type="GO" id="GO:0046872">
    <property type="term" value="F:metal ion binding"/>
    <property type="evidence" value="ECO:0007669"/>
    <property type="project" value="UniProtKB-KW"/>
</dbReference>
<gene>
    <name evidence="9" type="ordered locus">Daro_1584</name>
</gene>
<keyword evidence="7" id="KW-0732">Signal</keyword>
<dbReference type="AlphaFoldDB" id="Q47FP8"/>
<name>Q47FP8_DECAR</name>
<dbReference type="InterPro" id="IPR036909">
    <property type="entry name" value="Cyt_c-like_dom_sf"/>
</dbReference>
<keyword evidence="1" id="KW-0813">Transport</keyword>
<evidence type="ECO:0000256" key="4">
    <source>
        <dbReference type="ARBA" id="ARBA00022982"/>
    </source>
</evidence>
<evidence type="ECO:0000256" key="1">
    <source>
        <dbReference type="ARBA" id="ARBA00022448"/>
    </source>
</evidence>
<keyword evidence="2 6" id="KW-0349">Heme</keyword>
<dbReference type="STRING" id="159087.Daro_1584"/>
<keyword evidence="5 6" id="KW-0408">Iron</keyword>
<evidence type="ECO:0000259" key="8">
    <source>
        <dbReference type="PROSITE" id="PS51007"/>
    </source>
</evidence>
<keyword evidence="3 6" id="KW-0479">Metal-binding</keyword>
<dbReference type="PANTHER" id="PTHR11961">
    <property type="entry name" value="CYTOCHROME C"/>
    <property type="match status" value="1"/>
</dbReference>
<feature type="chain" id="PRO_5004233528" evidence="7">
    <location>
        <begin position="24"/>
        <end position="126"/>
    </location>
</feature>
<evidence type="ECO:0000313" key="9">
    <source>
        <dbReference type="EMBL" id="AAZ46333.1"/>
    </source>
</evidence>
<keyword evidence="4" id="KW-0249">Electron transport</keyword>
<dbReference type="HOGENOM" id="CLU_060944_2_1_4"/>
<dbReference type="EMBL" id="CP000089">
    <property type="protein sequence ID" value="AAZ46333.1"/>
    <property type="molecule type" value="Genomic_DNA"/>
</dbReference>
<evidence type="ECO:0000256" key="6">
    <source>
        <dbReference type="PROSITE-ProRule" id="PRU00433"/>
    </source>
</evidence>
<dbReference type="KEGG" id="dar:Daro_1584"/>
<dbReference type="eggNOG" id="COG3474">
    <property type="taxonomic scope" value="Bacteria"/>
</dbReference>
<evidence type="ECO:0000256" key="2">
    <source>
        <dbReference type="ARBA" id="ARBA00022617"/>
    </source>
</evidence>
<protein>
    <submittedName>
        <fullName evidence="9">Cytochrome c, class I</fullName>
    </submittedName>
</protein>
<dbReference type="GO" id="GO:0009055">
    <property type="term" value="F:electron transfer activity"/>
    <property type="evidence" value="ECO:0007669"/>
    <property type="project" value="InterPro"/>
</dbReference>